<reference evidence="2 3" key="1">
    <citation type="submission" date="2020-08" db="EMBL/GenBank/DDBJ databases">
        <title>Genomic Encyclopedia of Type Strains, Phase IV (KMG-IV): sequencing the most valuable type-strain genomes for metagenomic binning, comparative biology and taxonomic classification.</title>
        <authorList>
            <person name="Goeker M."/>
        </authorList>
    </citation>
    <scope>NUCLEOTIDE SEQUENCE [LARGE SCALE GENOMIC DNA]</scope>
    <source>
        <strain evidence="2 3">DSM 102235</strain>
    </source>
</reference>
<comment type="caution">
    <text evidence="2">The sequence shown here is derived from an EMBL/GenBank/DDBJ whole genome shotgun (WGS) entry which is preliminary data.</text>
</comment>
<accession>A0A7W6DN76</accession>
<evidence type="ECO:0000256" key="1">
    <source>
        <dbReference type="SAM" id="Phobius"/>
    </source>
</evidence>
<evidence type="ECO:0000313" key="3">
    <source>
        <dbReference type="Proteomes" id="UP000541426"/>
    </source>
</evidence>
<dbReference type="RefSeq" id="WP_183966256.1">
    <property type="nucleotide sequence ID" value="NZ_BAABBZ010000007.1"/>
</dbReference>
<proteinExistence type="predicted"/>
<dbReference type="EMBL" id="JACIEJ010000005">
    <property type="protein sequence ID" value="MBB3986123.1"/>
    <property type="molecule type" value="Genomic_DNA"/>
</dbReference>
<gene>
    <name evidence="2" type="ORF">GGQ68_002461</name>
</gene>
<dbReference type="Proteomes" id="UP000541426">
    <property type="component" value="Unassembled WGS sequence"/>
</dbReference>
<keyword evidence="1" id="KW-0472">Membrane</keyword>
<evidence type="ECO:0000313" key="2">
    <source>
        <dbReference type="EMBL" id="MBB3986123.1"/>
    </source>
</evidence>
<organism evidence="2 3">
    <name type="scientific">Sagittula marina</name>
    <dbReference type="NCBI Taxonomy" id="943940"/>
    <lineage>
        <taxon>Bacteria</taxon>
        <taxon>Pseudomonadati</taxon>
        <taxon>Pseudomonadota</taxon>
        <taxon>Alphaproteobacteria</taxon>
        <taxon>Rhodobacterales</taxon>
        <taxon>Roseobacteraceae</taxon>
        <taxon>Sagittula</taxon>
    </lineage>
</organism>
<feature type="transmembrane region" description="Helical" evidence="1">
    <location>
        <begin position="28"/>
        <end position="49"/>
    </location>
</feature>
<keyword evidence="1" id="KW-0812">Transmembrane</keyword>
<sequence>MSDPAPRDDAQRHSAYELERRSFRRRRMVDAACALPLLGLFLWWVPLLWQTGETDITMAEALIYIFAVWLALPIATGLLIWAIRRSSAPDRPEARL</sequence>
<protein>
    <submittedName>
        <fullName evidence="2">Uncharacterized protein</fullName>
    </submittedName>
</protein>
<keyword evidence="3" id="KW-1185">Reference proteome</keyword>
<dbReference type="AlphaFoldDB" id="A0A7W6DN76"/>
<feature type="transmembrane region" description="Helical" evidence="1">
    <location>
        <begin position="61"/>
        <end position="83"/>
    </location>
</feature>
<keyword evidence="1" id="KW-1133">Transmembrane helix</keyword>
<name>A0A7W6DN76_9RHOB</name>